<dbReference type="RefSeq" id="WP_105352388.1">
    <property type="nucleotide sequence ID" value="NZ_PUIB01000008.1"/>
</dbReference>
<evidence type="ECO:0008006" key="3">
    <source>
        <dbReference type="Google" id="ProtNLM"/>
    </source>
</evidence>
<organism evidence="1 2">
    <name type="scientific">Blastopirellula marina</name>
    <dbReference type="NCBI Taxonomy" id="124"/>
    <lineage>
        <taxon>Bacteria</taxon>
        <taxon>Pseudomonadati</taxon>
        <taxon>Planctomycetota</taxon>
        <taxon>Planctomycetia</taxon>
        <taxon>Pirellulales</taxon>
        <taxon>Pirellulaceae</taxon>
        <taxon>Blastopirellula</taxon>
    </lineage>
</organism>
<dbReference type="OrthoDB" id="150993at2"/>
<dbReference type="SUPFAM" id="SSF160104">
    <property type="entry name" value="Acetoacetate decarboxylase-like"/>
    <property type="match status" value="1"/>
</dbReference>
<evidence type="ECO:0000313" key="2">
    <source>
        <dbReference type="Proteomes" id="UP000239388"/>
    </source>
</evidence>
<dbReference type="PANTHER" id="PTHR39186">
    <property type="entry name" value="DUF2071 FAMILY PROTEIN"/>
    <property type="match status" value="1"/>
</dbReference>
<dbReference type="InterPro" id="IPR023375">
    <property type="entry name" value="ADC_dom_sf"/>
</dbReference>
<accession>A0A2S8G8U8</accession>
<proteinExistence type="predicted"/>
<comment type="caution">
    <text evidence="1">The sequence shown here is derived from an EMBL/GenBank/DDBJ whole genome shotgun (WGS) entry which is preliminary data.</text>
</comment>
<dbReference type="EMBL" id="PUIB01000008">
    <property type="protein sequence ID" value="PQO40701.1"/>
    <property type="molecule type" value="Genomic_DNA"/>
</dbReference>
<dbReference type="AlphaFoldDB" id="A0A2S8G8U8"/>
<gene>
    <name evidence="1" type="ORF">C5Y98_05640</name>
</gene>
<reference evidence="1 2" key="1">
    <citation type="submission" date="2018-02" db="EMBL/GenBank/DDBJ databases">
        <title>Comparative genomes isolates from brazilian mangrove.</title>
        <authorList>
            <person name="Araujo J.E."/>
            <person name="Taketani R.G."/>
            <person name="Silva M.C.P."/>
            <person name="Loureco M.V."/>
            <person name="Andreote F.D."/>
        </authorList>
    </citation>
    <scope>NUCLEOTIDE SEQUENCE [LARGE SCALE GENOMIC DNA]</scope>
    <source>
        <strain evidence="1 2">NAP PRIS-MGV</strain>
    </source>
</reference>
<dbReference type="Proteomes" id="UP000239388">
    <property type="component" value="Unassembled WGS sequence"/>
</dbReference>
<name>A0A2S8G8U8_9BACT</name>
<sequence length="245" mass="27893">MIDRITPTQRPAERIRGYQKWRSLLFLHWPVPVETIRRLVPSSLEVDTYDGVAYVGVVPFSMFGVRPGWWPAAWAFDFLETNVRTYVVRDGKPGVYFFSLDAANGLAVWAARQFWGLPYFHAEMSLTTSGDEVTYHTKRHGTGARHDVHYRVGQPLEPAHPESLEFFFLERYLLFVEWHNTLYSGQVHHTPYPAHAAEVLEIEDSLLAAAGIDNCHGLPPFAHYAPGVDVEIYDLHPICQLASVS</sequence>
<dbReference type="InterPro" id="IPR018644">
    <property type="entry name" value="DUF2071"/>
</dbReference>
<dbReference type="Gene3D" id="2.40.400.10">
    <property type="entry name" value="Acetoacetate decarboxylase-like"/>
    <property type="match status" value="1"/>
</dbReference>
<evidence type="ECO:0000313" key="1">
    <source>
        <dbReference type="EMBL" id="PQO40701.1"/>
    </source>
</evidence>
<dbReference type="Pfam" id="PF09844">
    <property type="entry name" value="DUF2071"/>
    <property type="match status" value="1"/>
</dbReference>
<dbReference type="PANTHER" id="PTHR39186:SF1">
    <property type="entry name" value="DUF2071 DOMAIN-CONTAINING PROTEIN"/>
    <property type="match status" value="1"/>
</dbReference>
<protein>
    <recommendedName>
        <fullName evidence="3">DUF2071 domain-containing protein</fullName>
    </recommendedName>
</protein>